<feature type="compositionally biased region" description="Pro residues" evidence="1">
    <location>
        <begin position="312"/>
        <end position="325"/>
    </location>
</feature>
<feature type="compositionally biased region" description="Basic and acidic residues" evidence="1">
    <location>
        <begin position="432"/>
        <end position="442"/>
    </location>
</feature>
<feature type="compositionally biased region" description="Acidic residues" evidence="1">
    <location>
        <begin position="450"/>
        <end position="463"/>
    </location>
</feature>
<feature type="region of interest" description="Disordered" evidence="1">
    <location>
        <begin position="546"/>
        <end position="576"/>
    </location>
</feature>
<feature type="compositionally biased region" description="Low complexity" evidence="1">
    <location>
        <begin position="1167"/>
        <end position="1206"/>
    </location>
</feature>
<feature type="compositionally biased region" description="Polar residues" evidence="1">
    <location>
        <begin position="816"/>
        <end position="841"/>
    </location>
</feature>
<reference evidence="3" key="1">
    <citation type="submission" date="2014-11" db="EMBL/GenBank/DDBJ databases">
        <authorList>
            <person name="Otto D Thomas"/>
            <person name="Naeem Raeece"/>
        </authorList>
    </citation>
    <scope>NUCLEOTIDE SEQUENCE</scope>
</reference>
<name>A0A0G4HL76_9ALVE</name>
<feature type="region of interest" description="Disordered" evidence="1">
    <location>
        <begin position="591"/>
        <end position="654"/>
    </location>
</feature>
<evidence type="ECO:0000256" key="2">
    <source>
        <dbReference type="SAM" id="Phobius"/>
    </source>
</evidence>
<feature type="compositionally biased region" description="Basic and acidic residues" evidence="1">
    <location>
        <begin position="796"/>
        <end position="815"/>
    </location>
</feature>
<protein>
    <submittedName>
        <fullName evidence="3">Uncharacterized protein</fullName>
    </submittedName>
</protein>
<dbReference type="PANTHER" id="PTHR37935:SF1">
    <property type="entry name" value="CHROMOSOME UNDETERMINED SCAFFOLD_14, WHOLE GENOME SHOTGUN SEQUENCE"/>
    <property type="match status" value="1"/>
</dbReference>
<feature type="region of interest" description="Disordered" evidence="1">
    <location>
        <begin position="1007"/>
        <end position="1058"/>
    </location>
</feature>
<feature type="region of interest" description="Disordered" evidence="1">
    <location>
        <begin position="505"/>
        <end position="525"/>
    </location>
</feature>
<sequence length="1282" mass="135883">MGFGFGHRMRKVLQSVSHEPGGCRGPLGDLRWGCVRLDRSVAGRRVWGTTPFSHAPRTSPFRPFLLTAQRSLRVSLQTREKKGTPSSSDTSAGAGGSGLFRELQRTQGLLAGIAQAMQRQKMIVAAVVGSTVLVVASVVLCWDWLKRSLGKGGAELVSEGIQSEALQGSGGGSAEFGGVDPQIRDRHVSGRNLTSSETIQQQVAHLLVQAINIDYCKDGAAYWLGDLFARPDVAAALQNALQKAVLEDETMQKAATDTGQVLVGELLKDPRVLEAGQRFVSEVLADPSVQQEASTAVWQIVRKSVGIGGGAPAPPAAPRAPPRSPSPGVSSKETQEKKKDGGKKEVVAAGEKEKEKGSVEETSEKKEQLPGDKEKERLLGDSVQPSSSPSDTVSPGSLQPSEGATETEEKNEDPVSGAVSSTEGKGENGGSGKEEEKKDAKVPDSGATVSDEETAALPSEEEQSLVVTAPKQTQDEGEREGGERVEVLGAFFEAALAELEEQAAKNAAEGGKGQPEAAVEAKGVDKEKLERIKKALAILKGTEVQVEGVGGAEKEERALKEVKSEESTQTSEWKKRVESFRSTVRDFFDNLKSNFSSQNQTRGQLSKSPSESHPQLETPSPPVPGTGTEQEERSSSSVLSPSDKKDKPKPAENIFSPVGIGLLSVAELIHDAILPPLLSQTHSQKKLTPVSPPPSIVSLPPINSLLFFLTEALNQIHSFILPPLLSERTTKKGPDPPGGSPSPSPSPPTAPYRQPPSPPSKPKGTKEDKEKPLEVFSLLSEPYELYDQARGSPVESSERGLGTKEGQQRREEEKAQPTQPQAVPSLSLSSRNVPKTPTGDLTSERSPEGQKQTAKERDSSAPSTTARIRDPSSLLPLNYDPFPVKFPDSAPSPTDVVPDSNDTPATSSVAPPAPLPSPSPTSSEKGSDPEKMQQPDSNKACDAGGTDGGTGSSSPSNEPPPPCSECVCPPQSRPPADATARPDKGREEPLEVFSLLSEPYELYDAAHGSAVGGEVKEKHDRSGKEGGEGEKGKEAPVTVEEEEDKTAASKEGSVKQKEDALSVFSLLSAPYELYDAAHGSAVSPPTDQQTKEKDAKKEKQPEKPLEVFSLLSEPYELYEAAHGGKDVQSQPGPQSEKGAEKKTENDPADDIHQQQKEEKPLSVNEVPESAPASAPPATDVPSDVAEGESSAGSASALSISAPAKAGGRNGREREGERGEERPVEVPPSVSGVLDDAAREQQRREIAELLAAADANKREQGESSSGDSEKSQSDPDESRGRTG</sequence>
<feature type="region of interest" description="Disordered" evidence="1">
    <location>
        <begin position="309"/>
        <end position="482"/>
    </location>
</feature>
<dbReference type="VEuPathDB" id="CryptoDB:Cvel_7320"/>
<feature type="compositionally biased region" description="Low complexity" evidence="1">
    <location>
        <begin position="380"/>
        <end position="397"/>
    </location>
</feature>
<keyword evidence="2" id="KW-0812">Transmembrane</keyword>
<feature type="compositionally biased region" description="Basic and acidic residues" evidence="1">
    <location>
        <begin position="1254"/>
        <end position="1282"/>
    </location>
</feature>
<feature type="compositionally biased region" description="Basic and acidic residues" evidence="1">
    <location>
        <begin position="842"/>
        <end position="859"/>
    </location>
</feature>
<feature type="compositionally biased region" description="Basic and acidic residues" evidence="1">
    <location>
        <begin position="764"/>
        <end position="773"/>
    </location>
</feature>
<feature type="compositionally biased region" description="Basic and acidic residues" evidence="1">
    <location>
        <begin position="1137"/>
        <end position="1160"/>
    </location>
</feature>
<feature type="compositionally biased region" description="Basic and acidic residues" evidence="1">
    <location>
        <begin position="1045"/>
        <end position="1058"/>
    </location>
</feature>
<feature type="compositionally biased region" description="Basic and acidic residues" evidence="1">
    <location>
        <begin position="473"/>
        <end position="482"/>
    </location>
</feature>
<evidence type="ECO:0000256" key="1">
    <source>
        <dbReference type="SAM" id="MobiDB-lite"/>
    </source>
</evidence>
<dbReference type="PANTHER" id="PTHR37935">
    <property type="entry name" value="CHROMOSOME UNDETERMINED SCAFFOLD_14, WHOLE GENOME SHOTGUN SEQUENCE"/>
    <property type="match status" value="1"/>
</dbReference>
<feature type="compositionally biased region" description="Basic and acidic residues" evidence="1">
    <location>
        <begin position="1014"/>
        <end position="1034"/>
    </location>
</feature>
<feature type="region of interest" description="Disordered" evidence="1">
    <location>
        <begin position="727"/>
        <end position="993"/>
    </location>
</feature>
<accession>A0A0G4HL76</accession>
<feature type="transmembrane region" description="Helical" evidence="2">
    <location>
        <begin position="123"/>
        <end position="145"/>
    </location>
</feature>
<feature type="compositionally biased region" description="Basic and acidic residues" evidence="1">
    <location>
        <begin position="1209"/>
        <end position="1223"/>
    </location>
</feature>
<proteinExistence type="predicted"/>
<feature type="compositionally biased region" description="Basic and acidic residues" evidence="1">
    <location>
        <begin position="980"/>
        <end position="989"/>
    </location>
</feature>
<feature type="compositionally biased region" description="Basic and acidic residues" evidence="1">
    <location>
        <begin position="1089"/>
        <end position="1105"/>
    </location>
</feature>
<feature type="compositionally biased region" description="Basic and acidic residues" evidence="1">
    <location>
        <begin position="1235"/>
        <end position="1246"/>
    </location>
</feature>
<gene>
    <name evidence="3" type="ORF">Cvel_7320</name>
</gene>
<feature type="region of interest" description="Disordered" evidence="1">
    <location>
        <begin position="1078"/>
        <end position="1282"/>
    </location>
</feature>
<evidence type="ECO:0000313" key="3">
    <source>
        <dbReference type="EMBL" id="CEM44873.1"/>
    </source>
</evidence>
<feature type="region of interest" description="Disordered" evidence="1">
    <location>
        <begin position="76"/>
        <end position="97"/>
    </location>
</feature>
<feature type="compositionally biased region" description="Polar residues" evidence="1">
    <location>
        <begin position="591"/>
        <end position="618"/>
    </location>
</feature>
<feature type="compositionally biased region" description="Pro residues" evidence="1">
    <location>
        <begin position="735"/>
        <end position="761"/>
    </location>
</feature>
<organism evidence="3">
    <name type="scientific">Chromera velia CCMP2878</name>
    <dbReference type="NCBI Taxonomy" id="1169474"/>
    <lineage>
        <taxon>Eukaryota</taxon>
        <taxon>Sar</taxon>
        <taxon>Alveolata</taxon>
        <taxon>Colpodellida</taxon>
        <taxon>Chromeraceae</taxon>
        <taxon>Chromera</taxon>
    </lineage>
</organism>
<feature type="compositionally biased region" description="Basic and acidic residues" evidence="1">
    <location>
        <begin position="333"/>
        <end position="379"/>
    </location>
</feature>
<keyword evidence="2" id="KW-1133">Transmembrane helix</keyword>
<feature type="compositionally biased region" description="Basic and acidic residues" evidence="1">
    <location>
        <begin position="552"/>
        <end position="576"/>
    </location>
</feature>
<keyword evidence="2" id="KW-0472">Membrane</keyword>
<dbReference type="EMBL" id="CDMZ01003039">
    <property type="protein sequence ID" value="CEM44873.1"/>
    <property type="molecule type" value="Genomic_DNA"/>
</dbReference>